<dbReference type="RefSeq" id="WP_094037583.1">
    <property type="nucleotide sequence ID" value="NZ_CP022541.1"/>
</dbReference>
<evidence type="ECO:0000256" key="7">
    <source>
        <dbReference type="ARBA" id="ARBA00023014"/>
    </source>
</evidence>
<keyword evidence="5 11" id="KW-0560">Oxidoreductase</keyword>
<keyword evidence="3" id="KW-0479">Metal-binding</keyword>
<comment type="similarity">
    <text evidence="1">Belongs to the GMC oxidoreductase family.</text>
</comment>
<protein>
    <submittedName>
        <fullName evidence="11">Fructose dehydrogenase large subunit</fullName>
        <ecNumber evidence="11">1.1.99.11</ecNumber>
    </submittedName>
</protein>
<evidence type="ECO:0000313" key="12">
    <source>
        <dbReference type="Proteomes" id="UP000203589"/>
    </source>
</evidence>
<gene>
    <name evidence="11" type="ORF">ANTHELSMS3_05160</name>
</gene>
<evidence type="ECO:0000256" key="6">
    <source>
        <dbReference type="ARBA" id="ARBA00023004"/>
    </source>
</evidence>
<evidence type="ECO:0000259" key="10">
    <source>
        <dbReference type="Pfam" id="PF05199"/>
    </source>
</evidence>
<keyword evidence="12" id="KW-1185">Reference proteome</keyword>
<proteinExistence type="inferred from homology"/>
<evidence type="ECO:0000256" key="1">
    <source>
        <dbReference type="ARBA" id="ARBA00010790"/>
    </source>
</evidence>
<geneLocation type="plasmid" evidence="12">
    <name>psms3-1</name>
</geneLocation>
<dbReference type="InterPro" id="IPR000172">
    <property type="entry name" value="GMC_OxRdtase_N"/>
</dbReference>
<dbReference type="Gene3D" id="3.50.50.60">
    <property type="entry name" value="FAD/NAD(P)-binding domain"/>
    <property type="match status" value="2"/>
</dbReference>
<dbReference type="InterPro" id="IPR007867">
    <property type="entry name" value="GMC_OxRtase_C"/>
</dbReference>
<dbReference type="GO" id="GO:0016614">
    <property type="term" value="F:oxidoreductase activity, acting on CH-OH group of donors"/>
    <property type="evidence" value="ECO:0007669"/>
    <property type="project" value="InterPro"/>
</dbReference>
<dbReference type="Pfam" id="PF00732">
    <property type="entry name" value="GMC_oxred_N"/>
    <property type="match status" value="1"/>
</dbReference>
<dbReference type="OrthoDB" id="9798604at2"/>
<dbReference type="PANTHER" id="PTHR46056">
    <property type="entry name" value="LONG-CHAIN-ALCOHOL OXIDASE"/>
    <property type="match status" value="1"/>
</dbReference>
<name>A0A222EBQ6_9RHOB</name>
<dbReference type="PROSITE" id="PS00198">
    <property type="entry name" value="4FE4S_FER_1"/>
    <property type="match status" value="1"/>
</dbReference>
<evidence type="ECO:0000256" key="2">
    <source>
        <dbReference type="ARBA" id="ARBA00022630"/>
    </source>
</evidence>
<dbReference type="SUPFAM" id="SSF54373">
    <property type="entry name" value="FAD-linked reductases, C-terminal domain"/>
    <property type="match status" value="1"/>
</dbReference>
<keyword evidence="6" id="KW-0408">Iron</keyword>
<evidence type="ECO:0000256" key="4">
    <source>
        <dbReference type="ARBA" id="ARBA00022827"/>
    </source>
</evidence>
<dbReference type="KEGG" id="aht:ANTHELSMS3_05160"/>
<keyword evidence="11" id="KW-0614">Plasmid</keyword>
<accession>A0A222EBQ6</accession>
<keyword evidence="7" id="KW-0411">Iron-sulfur</keyword>
<dbReference type="EMBL" id="CP022541">
    <property type="protein sequence ID" value="ASP23540.1"/>
    <property type="molecule type" value="Genomic_DNA"/>
</dbReference>
<dbReference type="GO" id="GO:0051536">
    <property type="term" value="F:iron-sulfur cluster binding"/>
    <property type="evidence" value="ECO:0007669"/>
    <property type="project" value="UniProtKB-KW"/>
</dbReference>
<evidence type="ECO:0000256" key="5">
    <source>
        <dbReference type="ARBA" id="ARBA00023002"/>
    </source>
</evidence>
<dbReference type="InterPro" id="IPR036188">
    <property type="entry name" value="FAD/NAD-bd_sf"/>
</dbReference>
<feature type="domain" description="Glucose-methanol-choline oxidoreductase C-terminal" evidence="10">
    <location>
        <begin position="402"/>
        <end position="521"/>
    </location>
</feature>
<evidence type="ECO:0000313" key="11">
    <source>
        <dbReference type="EMBL" id="ASP23540.1"/>
    </source>
</evidence>
<evidence type="ECO:0000256" key="3">
    <source>
        <dbReference type="ARBA" id="ARBA00022723"/>
    </source>
</evidence>
<dbReference type="SUPFAM" id="SSF51905">
    <property type="entry name" value="FAD/NAD(P)-binding domain"/>
    <property type="match status" value="1"/>
</dbReference>
<dbReference type="Proteomes" id="UP000203589">
    <property type="component" value="Plasmid pSMS3-1"/>
</dbReference>
<dbReference type="EC" id="1.1.99.11" evidence="11"/>
<feature type="region of interest" description="Disordered" evidence="8">
    <location>
        <begin position="147"/>
        <end position="166"/>
    </location>
</feature>
<sequence>MIKQNNVTDVLVIGSGMGGGAMSKRLSDVGMKVVCLEQGDWVHPTQYPHFHDEWEFEKYRSWDFNTNFRKGPEDYPVTGVALPRMVNAVGGSTTIFAGHWFRYRPVDFRKGTEHGLEGTIDWPFTYEHLAPFYDINDAEVGVAGLNGDPSYPPRSPRYTPPIRPGKGGRRMAQAWNELGWQWWPTDNAILTRGKDGRLPCNDCGNCLSGCPRGSLGGTANSYWPKALRNGVDLRTNARVEMIETKDGRATGAVYIDRLTGERHRVSAQIVVIAANAIGTPRLMLMSAQKDHPDGLANSNGLVGTHLMHHTWSFADMWFKDPIEGFKGAMGCSVHSQEFYETDPSRGFVNGMTLLTLGSFGAAYSAMGTHTAPPDPWGAGHREAFNRHFGHHVVSFLQGEDLPVRTNRVTLDPELTDSSGLPAAHINYKMSENDIALGDFGTKRLHEAAEAAGAVDAHFTGVMKDPPGWHLMGTCRMGNSPQDSVTNAYNQTWDVPNLFVVDGSSLTTGAGVNPTSTIGAVAVRCAEFIKAKHADIAGQTKTPANNNVSW</sequence>
<feature type="domain" description="Glucose-methanol-choline oxidoreductase N-terminal" evidence="9">
    <location>
        <begin position="200"/>
        <end position="310"/>
    </location>
</feature>
<dbReference type="GO" id="GO:0046872">
    <property type="term" value="F:metal ion binding"/>
    <property type="evidence" value="ECO:0007669"/>
    <property type="project" value="UniProtKB-KW"/>
</dbReference>
<keyword evidence="2" id="KW-0285">Flavoprotein</keyword>
<evidence type="ECO:0000256" key="8">
    <source>
        <dbReference type="SAM" id="MobiDB-lite"/>
    </source>
</evidence>
<dbReference type="Pfam" id="PF05199">
    <property type="entry name" value="GMC_oxred_C"/>
    <property type="match status" value="1"/>
</dbReference>
<feature type="compositionally biased region" description="Pro residues" evidence="8">
    <location>
        <begin position="150"/>
        <end position="163"/>
    </location>
</feature>
<keyword evidence="4" id="KW-0274">FAD</keyword>
<reference evidence="11 12" key="1">
    <citation type="submission" date="2017-07" db="EMBL/GenBank/DDBJ databases">
        <title>Genome Sequence of Antarctobacter heliothermus Strain SMS3 Isolated from a culture of the Diatom Skeletonema marinoi.</title>
        <authorList>
            <person name="Topel M."/>
            <person name="Pinder M.I.M."/>
            <person name="Johansson O.N."/>
            <person name="Kourtchenko O."/>
            <person name="Godhe A."/>
            <person name="Clarke A.K."/>
        </authorList>
    </citation>
    <scope>NUCLEOTIDE SEQUENCE [LARGE SCALE GENOMIC DNA]</scope>
    <source>
        <strain evidence="11 12">SMS3</strain>
        <plasmid evidence="12">Plasmid psms3-1</plasmid>
    </source>
</reference>
<dbReference type="InterPro" id="IPR017900">
    <property type="entry name" value="4Fe4S_Fe_S_CS"/>
</dbReference>
<evidence type="ECO:0000259" key="9">
    <source>
        <dbReference type="Pfam" id="PF00732"/>
    </source>
</evidence>
<dbReference type="PANTHER" id="PTHR46056:SF12">
    <property type="entry name" value="LONG-CHAIN-ALCOHOL OXIDASE"/>
    <property type="match status" value="1"/>
</dbReference>
<organism evidence="11 12">
    <name type="scientific">Antarctobacter heliothermus</name>
    <dbReference type="NCBI Taxonomy" id="74033"/>
    <lineage>
        <taxon>Bacteria</taxon>
        <taxon>Pseudomonadati</taxon>
        <taxon>Pseudomonadota</taxon>
        <taxon>Alphaproteobacteria</taxon>
        <taxon>Rhodobacterales</taxon>
        <taxon>Roseobacteraceae</taxon>
        <taxon>Antarctobacter</taxon>
    </lineage>
</organism>
<dbReference type="AlphaFoldDB" id="A0A222EBQ6"/>
<dbReference type="GO" id="GO:0050660">
    <property type="term" value="F:flavin adenine dinucleotide binding"/>
    <property type="evidence" value="ECO:0007669"/>
    <property type="project" value="InterPro"/>
</dbReference>